<sequence>MKPNDKRIIKQAVNVVIKEPKKSNIELVREFSCCKKTQRTTTTNVY</sequence>
<organism evidence="1 2">
    <name type="scientific">Streptococcus acidominimus</name>
    <dbReference type="NCBI Taxonomy" id="1326"/>
    <lineage>
        <taxon>Bacteria</taxon>
        <taxon>Bacillati</taxon>
        <taxon>Bacillota</taxon>
        <taxon>Bacilli</taxon>
        <taxon>Lactobacillales</taxon>
        <taxon>Streptococcaceae</taxon>
        <taxon>Streptococcus</taxon>
    </lineage>
</organism>
<dbReference type="AlphaFoldDB" id="A0A380IDZ5"/>
<reference evidence="1 2" key="1">
    <citation type="submission" date="2018-06" db="EMBL/GenBank/DDBJ databases">
        <authorList>
            <consortium name="Pathogen Informatics"/>
            <person name="Doyle S."/>
        </authorList>
    </citation>
    <scope>NUCLEOTIDE SEQUENCE [LARGE SCALE GENOMIC DNA]</scope>
    <source>
        <strain evidence="1 2">NCTC12957</strain>
    </source>
</reference>
<dbReference type="Proteomes" id="UP000255213">
    <property type="component" value="Unassembled WGS sequence"/>
</dbReference>
<dbReference type="EMBL" id="UHEN01000001">
    <property type="protein sequence ID" value="SUN06882.1"/>
    <property type="molecule type" value="Genomic_DNA"/>
</dbReference>
<gene>
    <name evidence="1" type="ORF">NCTC12957_00881</name>
</gene>
<accession>A0A380IDZ5</accession>
<name>A0A380IDZ5_STRAI</name>
<evidence type="ECO:0000313" key="1">
    <source>
        <dbReference type="EMBL" id="SUN06882.1"/>
    </source>
</evidence>
<evidence type="ECO:0000313" key="2">
    <source>
        <dbReference type="Proteomes" id="UP000255213"/>
    </source>
</evidence>
<protein>
    <submittedName>
        <fullName evidence="1">Uncharacterized protein</fullName>
    </submittedName>
</protein>
<proteinExistence type="predicted"/>